<dbReference type="EMBL" id="UYJE01005008">
    <property type="protein sequence ID" value="VDI33131.1"/>
    <property type="molecule type" value="Genomic_DNA"/>
</dbReference>
<keyword evidence="3" id="KW-1185">Reference proteome</keyword>
<name>A0A8B6ED38_MYTGA</name>
<dbReference type="InterPro" id="IPR005135">
    <property type="entry name" value="Endo/exonuclease/phosphatase"/>
</dbReference>
<accession>A0A8B6ED38</accession>
<sequence length="143" mass="16507">HSPRSRYSAPLCESNDVTLEKASPLRIVSFNNKGFISNKKSLNELLDKHDIILLQEHWLFNYEKEQLKQHHSDFLTFSRHIDDDEPMCPIGRPRGHGGIAILYRKSMSSLFSHHPDGNNRVEAIEISTIRNSTCLFDVYLSSR</sequence>
<reference evidence="2" key="1">
    <citation type="submission" date="2018-11" db="EMBL/GenBank/DDBJ databases">
        <authorList>
            <person name="Alioto T."/>
            <person name="Alioto T."/>
        </authorList>
    </citation>
    <scope>NUCLEOTIDE SEQUENCE</scope>
</reference>
<feature type="domain" description="Endonuclease/exonuclease/phosphatase" evidence="1">
    <location>
        <begin position="38"/>
        <end position="138"/>
    </location>
</feature>
<organism evidence="2 3">
    <name type="scientific">Mytilus galloprovincialis</name>
    <name type="common">Mediterranean mussel</name>
    <dbReference type="NCBI Taxonomy" id="29158"/>
    <lineage>
        <taxon>Eukaryota</taxon>
        <taxon>Metazoa</taxon>
        <taxon>Spiralia</taxon>
        <taxon>Lophotrochozoa</taxon>
        <taxon>Mollusca</taxon>
        <taxon>Bivalvia</taxon>
        <taxon>Autobranchia</taxon>
        <taxon>Pteriomorphia</taxon>
        <taxon>Mytilida</taxon>
        <taxon>Mytiloidea</taxon>
        <taxon>Mytilidae</taxon>
        <taxon>Mytilinae</taxon>
        <taxon>Mytilus</taxon>
    </lineage>
</organism>
<dbReference type="Proteomes" id="UP000596742">
    <property type="component" value="Unassembled WGS sequence"/>
</dbReference>
<evidence type="ECO:0000313" key="2">
    <source>
        <dbReference type="EMBL" id="VDI33131.1"/>
    </source>
</evidence>
<evidence type="ECO:0000313" key="3">
    <source>
        <dbReference type="Proteomes" id="UP000596742"/>
    </source>
</evidence>
<dbReference type="OrthoDB" id="7476844at2759"/>
<protein>
    <recommendedName>
        <fullName evidence="1">Endonuclease/exonuclease/phosphatase domain-containing protein</fullName>
    </recommendedName>
</protein>
<dbReference type="Pfam" id="PF03372">
    <property type="entry name" value="Exo_endo_phos"/>
    <property type="match status" value="1"/>
</dbReference>
<feature type="non-terminal residue" evidence="2">
    <location>
        <position position="1"/>
    </location>
</feature>
<dbReference type="Gene3D" id="3.60.10.10">
    <property type="entry name" value="Endonuclease/exonuclease/phosphatase"/>
    <property type="match status" value="1"/>
</dbReference>
<evidence type="ECO:0000259" key="1">
    <source>
        <dbReference type="Pfam" id="PF03372"/>
    </source>
</evidence>
<gene>
    <name evidence="2" type="ORF">MGAL_10B021138</name>
</gene>
<dbReference type="InterPro" id="IPR036691">
    <property type="entry name" value="Endo/exonu/phosph_ase_sf"/>
</dbReference>
<feature type="non-terminal residue" evidence="2">
    <location>
        <position position="143"/>
    </location>
</feature>
<dbReference type="AlphaFoldDB" id="A0A8B6ED38"/>
<dbReference type="GO" id="GO:0003824">
    <property type="term" value="F:catalytic activity"/>
    <property type="evidence" value="ECO:0007669"/>
    <property type="project" value="InterPro"/>
</dbReference>
<dbReference type="SUPFAM" id="SSF56219">
    <property type="entry name" value="DNase I-like"/>
    <property type="match status" value="1"/>
</dbReference>
<comment type="caution">
    <text evidence="2">The sequence shown here is derived from an EMBL/GenBank/DDBJ whole genome shotgun (WGS) entry which is preliminary data.</text>
</comment>
<proteinExistence type="predicted"/>